<evidence type="ECO:0000313" key="3">
    <source>
        <dbReference type="Proteomes" id="UP001179280"/>
    </source>
</evidence>
<gene>
    <name evidence="2" type="ORF">JOC54_001111</name>
</gene>
<comment type="caution">
    <text evidence="2">The sequence shown here is derived from an EMBL/GenBank/DDBJ whole genome shotgun (WGS) entry which is preliminary data.</text>
</comment>
<proteinExistence type="predicted"/>
<name>A0ABS2SQV4_9BACI</name>
<sequence length="47" mass="5161">MNPNYSKAITSFSLGIVSIMFSFPVFGTAVAIIRTTISMKGKKDSRF</sequence>
<evidence type="ECO:0000313" key="2">
    <source>
        <dbReference type="EMBL" id="MBM7837880.1"/>
    </source>
</evidence>
<accession>A0ABS2SQV4</accession>
<feature type="transmembrane region" description="Helical" evidence="1">
    <location>
        <begin position="12"/>
        <end position="33"/>
    </location>
</feature>
<organism evidence="2 3">
    <name type="scientific">Shouchella xiaoxiensis</name>
    <dbReference type="NCBI Taxonomy" id="766895"/>
    <lineage>
        <taxon>Bacteria</taxon>
        <taxon>Bacillati</taxon>
        <taxon>Bacillota</taxon>
        <taxon>Bacilli</taxon>
        <taxon>Bacillales</taxon>
        <taxon>Bacillaceae</taxon>
        <taxon>Shouchella</taxon>
    </lineage>
</organism>
<reference evidence="2" key="1">
    <citation type="submission" date="2021-01" db="EMBL/GenBank/DDBJ databases">
        <title>Genomic Encyclopedia of Type Strains, Phase IV (KMG-IV): sequencing the most valuable type-strain genomes for metagenomic binning, comparative biology and taxonomic classification.</title>
        <authorList>
            <person name="Goeker M."/>
        </authorList>
    </citation>
    <scope>NUCLEOTIDE SEQUENCE</scope>
    <source>
        <strain evidence="2">DSM 21943</strain>
    </source>
</reference>
<protein>
    <submittedName>
        <fullName evidence="2">Uncharacterized protein</fullName>
    </submittedName>
</protein>
<evidence type="ECO:0000256" key="1">
    <source>
        <dbReference type="SAM" id="Phobius"/>
    </source>
</evidence>
<dbReference type="EMBL" id="JAFBCV010000003">
    <property type="protein sequence ID" value="MBM7837880.1"/>
    <property type="molecule type" value="Genomic_DNA"/>
</dbReference>
<keyword evidence="1" id="KW-1133">Transmembrane helix</keyword>
<keyword evidence="1" id="KW-0472">Membrane</keyword>
<keyword evidence="1" id="KW-0812">Transmembrane</keyword>
<dbReference type="Proteomes" id="UP001179280">
    <property type="component" value="Unassembled WGS sequence"/>
</dbReference>
<keyword evidence="3" id="KW-1185">Reference proteome</keyword>